<comment type="caution">
    <text evidence="1">The sequence shown here is derived from an EMBL/GenBank/DDBJ whole genome shotgun (WGS) entry which is preliminary data.</text>
</comment>
<evidence type="ECO:0000313" key="1">
    <source>
        <dbReference type="EMBL" id="OQE73973.1"/>
    </source>
</evidence>
<dbReference type="AlphaFoldDB" id="A0A1V6XFR1"/>
<accession>A0A1V6XFR1</accession>
<protein>
    <submittedName>
        <fullName evidence="1">Uncharacterized protein</fullName>
    </submittedName>
</protein>
<dbReference type="Proteomes" id="UP000191691">
    <property type="component" value="Unassembled WGS sequence"/>
</dbReference>
<reference evidence="2" key="1">
    <citation type="journal article" date="2017" name="Nat. Microbiol.">
        <title>Global analysis of biosynthetic gene clusters reveals vast potential of secondary metabolite production in Penicillium species.</title>
        <authorList>
            <person name="Nielsen J.C."/>
            <person name="Grijseels S."/>
            <person name="Prigent S."/>
            <person name="Ji B."/>
            <person name="Dainat J."/>
            <person name="Nielsen K.F."/>
            <person name="Frisvad J.C."/>
            <person name="Workman M."/>
            <person name="Nielsen J."/>
        </authorList>
    </citation>
    <scope>NUCLEOTIDE SEQUENCE [LARGE SCALE GENOMIC DNA]</scope>
    <source>
        <strain evidence="2">IBT 13039</strain>
    </source>
</reference>
<keyword evidence="2" id="KW-1185">Reference proteome</keyword>
<organism evidence="1 2">
    <name type="scientific">Penicillium nalgiovense</name>
    <dbReference type="NCBI Taxonomy" id="60175"/>
    <lineage>
        <taxon>Eukaryota</taxon>
        <taxon>Fungi</taxon>
        <taxon>Dikarya</taxon>
        <taxon>Ascomycota</taxon>
        <taxon>Pezizomycotina</taxon>
        <taxon>Eurotiomycetes</taxon>
        <taxon>Eurotiomycetidae</taxon>
        <taxon>Eurotiales</taxon>
        <taxon>Aspergillaceae</taxon>
        <taxon>Penicillium</taxon>
    </lineage>
</organism>
<dbReference type="EMBL" id="MOOB01000085">
    <property type="protein sequence ID" value="OQE73973.1"/>
    <property type="molecule type" value="Genomic_DNA"/>
</dbReference>
<evidence type="ECO:0000313" key="2">
    <source>
        <dbReference type="Proteomes" id="UP000191691"/>
    </source>
</evidence>
<proteinExistence type="predicted"/>
<sequence>MPQMCNNILINAILLRVNPNHNLIIQLRQMRQRSLRIGSSSAGVFFQHLPYENNSSIIPDLLACRISFTPYSSSNSITMFSVILAHSSFVTYRRAASDGSQVVAMCIKANAKICSSGSRV</sequence>
<name>A0A1V6XFR1_PENNA</name>
<gene>
    <name evidence="1" type="ORF">PENNAL_c0085G09542</name>
</gene>